<name>A0A9J7IXT8_SPOLT</name>
<proteinExistence type="predicted"/>
<dbReference type="KEGG" id="sliu:111356940"/>
<gene>
    <name evidence="3" type="primary">LOC111356940</name>
</gene>
<organism evidence="2 3">
    <name type="scientific">Spodoptera litura</name>
    <name type="common">Asian cotton leafworm</name>
    <dbReference type="NCBI Taxonomy" id="69820"/>
    <lineage>
        <taxon>Eukaryota</taxon>
        <taxon>Metazoa</taxon>
        <taxon>Ecdysozoa</taxon>
        <taxon>Arthropoda</taxon>
        <taxon>Hexapoda</taxon>
        <taxon>Insecta</taxon>
        <taxon>Pterygota</taxon>
        <taxon>Neoptera</taxon>
        <taxon>Endopterygota</taxon>
        <taxon>Lepidoptera</taxon>
        <taxon>Glossata</taxon>
        <taxon>Ditrysia</taxon>
        <taxon>Noctuoidea</taxon>
        <taxon>Noctuidae</taxon>
        <taxon>Amphipyrinae</taxon>
        <taxon>Spodoptera</taxon>
    </lineage>
</organism>
<dbReference type="OrthoDB" id="41532at2759"/>
<reference evidence="3" key="1">
    <citation type="submission" date="2025-08" db="UniProtKB">
        <authorList>
            <consortium name="RefSeq"/>
        </authorList>
    </citation>
    <scope>IDENTIFICATION</scope>
    <source>
        <strain evidence="3">Ishihara</strain>
        <tissue evidence="3">Whole body</tissue>
    </source>
</reference>
<accession>A0A9J7IXT8</accession>
<sequence length="118" mass="12511">MESDIVIRDATPQDLAVRAELVRCSITEYDLAAFFLLFFQELTLQACVLGGAVVFIFLGGGAGAAAALLLGVAGALAAEDSEEFYNCLTPGHFLTGSPILSLPLADYSNASNINLRRR</sequence>
<keyword evidence="1" id="KW-0812">Transmembrane</keyword>
<evidence type="ECO:0000313" key="3">
    <source>
        <dbReference type="RefSeq" id="XP_022827195.1"/>
    </source>
</evidence>
<dbReference type="RefSeq" id="XP_022827195.1">
    <property type="nucleotide sequence ID" value="XM_022971427.1"/>
</dbReference>
<dbReference type="GeneID" id="111356940"/>
<feature type="transmembrane region" description="Helical" evidence="1">
    <location>
        <begin position="43"/>
        <end position="76"/>
    </location>
</feature>
<keyword evidence="1" id="KW-1133">Transmembrane helix</keyword>
<evidence type="ECO:0000256" key="1">
    <source>
        <dbReference type="SAM" id="Phobius"/>
    </source>
</evidence>
<keyword evidence="2" id="KW-1185">Reference proteome</keyword>
<evidence type="ECO:0000313" key="2">
    <source>
        <dbReference type="Proteomes" id="UP000301870"/>
    </source>
</evidence>
<dbReference type="AlphaFoldDB" id="A0A9J7IXT8"/>
<protein>
    <submittedName>
        <fullName evidence="3">Uncharacterized protein LOC111356940</fullName>
    </submittedName>
</protein>
<keyword evidence="1" id="KW-0472">Membrane</keyword>
<dbReference type="Proteomes" id="UP000301870">
    <property type="component" value="Chromosome 24"/>
</dbReference>